<dbReference type="Pfam" id="PF00106">
    <property type="entry name" value="adh_short"/>
    <property type="match status" value="1"/>
</dbReference>
<gene>
    <name evidence="2" type="ORF">R5R35_014723</name>
</gene>
<evidence type="ECO:0000313" key="2">
    <source>
        <dbReference type="EMBL" id="KAK7866949.1"/>
    </source>
</evidence>
<proteinExistence type="predicted"/>
<dbReference type="InterPro" id="IPR036291">
    <property type="entry name" value="NAD(P)-bd_dom_sf"/>
</dbReference>
<evidence type="ECO:0000313" key="3">
    <source>
        <dbReference type="Proteomes" id="UP001378592"/>
    </source>
</evidence>
<protein>
    <submittedName>
        <fullName evidence="2">Uncharacterized protein</fullName>
    </submittedName>
</protein>
<reference evidence="2 3" key="1">
    <citation type="submission" date="2024-03" db="EMBL/GenBank/DDBJ databases">
        <title>The genome assembly and annotation of the cricket Gryllus longicercus Weissman &amp; Gray.</title>
        <authorList>
            <person name="Szrajer S."/>
            <person name="Gray D."/>
            <person name="Ylla G."/>
        </authorList>
    </citation>
    <scope>NUCLEOTIDE SEQUENCE [LARGE SCALE GENOMIC DNA]</scope>
    <source>
        <strain evidence="2">DAG 2021-001</strain>
        <tissue evidence="2">Whole body minus gut</tissue>
    </source>
</reference>
<keyword evidence="1" id="KW-0560">Oxidoreductase</keyword>
<dbReference type="PANTHER" id="PTHR43157">
    <property type="entry name" value="PHOSPHATIDYLINOSITOL-GLYCAN BIOSYNTHESIS CLASS F PROTEIN-RELATED"/>
    <property type="match status" value="1"/>
</dbReference>
<evidence type="ECO:0000256" key="1">
    <source>
        <dbReference type="ARBA" id="ARBA00023002"/>
    </source>
</evidence>
<dbReference type="PRINTS" id="PR00081">
    <property type="entry name" value="GDHRDH"/>
</dbReference>
<dbReference type="Gene3D" id="3.40.50.720">
    <property type="entry name" value="NAD(P)-binding Rossmann-like Domain"/>
    <property type="match status" value="1"/>
</dbReference>
<dbReference type="GO" id="GO:0016491">
    <property type="term" value="F:oxidoreductase activity"/>
    <property type="evidence" value="ECO:0007669"/>
    <property type="project" value="UniProtKB-KW"/>
</dbReference>
<dbReference type="AlphaFoldDB" id="A0AAN9VZD5"/>
<sequence length="325" mass="35450">MGVWVRLLKLLAVVVAFKIWYKWSMGRCTSKRRLDGLTAIVTGANTGIGLETAKDLARRGARVLLACRDPQRGKKALEEVLSEAGDGATVALLALDLASLESVRACAKHVLATEPRLDILVNNAGAGGLGSGLSRDGLHLGLQVNHFGPFLFTLLLVDLLKKSAPSRIIFVSSLMHHFASLKPHQLEHEHAKKIDDTHIYSMTKLANVIVANELARKLCGTGVAVNSLHPGVVRTELFRRLPPWLAFAINIGAGLFCKDPVEGAQTTIHLAVSEDVEGVTGRYFSDCKEAWLRKQAVDKALAAAVWQKSEELVRLREDERPSFDS</sequence>
<dbReference type="InterPro" id="IPR002347">
    <property type="entry name" value="SDR_fam"/>
</dbReference>
<name>A0AAN9VZD5_9ORTH</name>
<comment type="caution">
    <text evidence="2">The sequence shown here is derived from an EMBL/GenBank/DDBJ whole genome shotgun (WGS) entry which is preliminary data.</text>
</comment>
<dbReference type="EMBL" id="JAZDUA010000132">
    <property type="protein sequence ID" value="KAK7866949.1"/>
    <property type="molecule type" value="Genomic_DNA"/>
</dbReference>
<dbReference type="SUPFAM" id="SSF51735">
    <property type="entry name" value="NAD(P)-binding Rossmann-fold domains"/>
    <property type="match status" value="1"/>
</dbReference>
<dbReference type="PANTHER" id="PTHR43157:SF31">
    <property type="entry name" value="PHOSPHATIDYLINOSITOL-GLYCAN BIOSYNTHESIS CLASS F PROTEIN"/>
    <property type="match status" value="1"/>
</dbReference>
<dbReference type="Proteomes" id="UP001378592">
    <property type="component" value="Unassembled WGS sequence"/>
</dbReference>
<accession>A0AAN9VZD5</accession>
<organism evidence="2 3">
    <name type="scientific">Gryllus longicercus</name>
    <dbReference type="NCBI Taxonomy" id="2509291"/>
    <lineage>
        <taxon>Eukaryota</taxon>
        <taxon>Metazoa</taxon>
        <taxon>Ecdysozoa</taxon>
        <taxon>Arthropoda</taxon>
        <taxon>Hexapoda</taxon>
        <taxon>Insecta</taxon>
        <taxon>Pterygota</taxon>
        <taxon>Neoptera</taxon>
        <taxon>Polyneoptera</taxon>
        <taxon>Orthoptera</taxon>
        <taxon>Ensifera</taxon>
        <taxon>Gryllidea</taxon>
        <taxon>Grylloidea</taxon>
        <taxon>Gryllidae</taxon>
        <taxon>Gryllinae</taxon>
        <taxon>Gryllus</taxon>
    </lineage>
</organism>
<keyword evidence="3" id="KW-1185">Reference proteome</keyword>